<feature type="transmembrane region" description="Helical" evidence="1">
    <location>
        <begin position="12"/>
        <end position="31"/>
    </location>
</feature>
<protein>
    <submittedName>
        <fullName evidence="2">Uncharacterized protein</fullName>
    </submittedName>
</protein>
<keyword evidence="1" id="KW-1133">Transmembrane helix</keyword>
<dbReference type="AlphaFoldDB" id="A0A0L9UFJ6"/>
<evidence type="ECO:0000256" key="1">
    <source>
        <dbReference type="SAM" id="Phobius"/>
    </source>
</evidence>
<keyword evidence="1" id="KW-0812">Transmembrane</keyword>
<name>A0A0L9UFJ6_PHAAN</name>
<proteinExistence type="predicted"/>
<dbReference type="Gramene" id="KOM41493">
    <property type="protein sequence ID" value="KOM41493"/>
    <property type="gene ID" value="LR48_Vigan04g169100"/>
</dbReference>
<dbReference type="EMBL" id="CM003374">
    <property type="protein sequence ID" value="KOM41493.1"/>
    <property type="molecule type" value="Genomic_DNA"/>
</dbReference>
<keyword evidence="1" id="KW-0472">Membrane</keyword>
<dbReference type="Proteomes" id="UP000053144">
    <property type="component" value="Chromosome 4"/>
</dbReference>
<evidence type="ECO:0000313" key="3">
    <source>
        <dbReference type="Proteomes" id="UP000053144"/>
    </source>
</evidence>
<gene>
    <name evidence="2" type="ORF">LR48_Vigan04g169100</name>
</gene>
<evidence type="ECO:0000313" key="2">
    <source>
        <dbReference type="EMBL" id="KOM41493.1"/>
    </source>
</evidence>
<reference evidence="3" key="1">
    <citation type="journal article" date="2015" name="Proc. Natl. Acad. Sci. U.S.A.">
        <title>Genome sequencing of adzuki bean (Vigna angularis) provides insight into high starch and low fat accumulation and domestication.</title>
        <authorList>
            <person name="Yang K."/>
            <person name="Tian Z."/>
            <person name="Chen C."/>
            <person name="Luo L."/>
            <person name="Zhao B."/>
            <person name="Wang Z."/>
            <person name="Yu L."/>
            <person name="Li Y."/>
            <person name="Sun Y."/>
            <person name="Li W."/>
            <person name="Chen Y."/>
            <person name="Li Y."/>
            <person name="Zhang Y."/>
            <person name="Ai D."/>
            <person name="Zhao J."/>
            <person name="Shang C."/>
            <person name="Ma Y."/>
            <person name="Wu B."/>
            <person name="Wang M."/>
            <person name="Gao L."/>
            <person name="Sun D."/>
            <person name="Zhang P."/>
            <person name="Guo F."/>
            <person name="Wang W."/>
            <person name="Li Y."/>
            <person name="Wang J."/>
            <person name="Varshney R.K."/>
            <person name="Wang J."/>
            <person name="Ling H.Q."/>
            <person name="Wan P."/>
        </authorList>
    </citation>
    <scope>NUCLEOTIDE SEQUENCE</scope>
    <source>
        <strain evidence="3">cv. Jingnong 6</strain>
    </source>
</reference>
<organism evidence="2 3">
    <name type="scientific">Phaseolus angularis</name>
    <name type="common">Azuki bean</name>
    <name type="synonym">Vigna angularis</name>
    <dbReference type="NCBI Taxonomy" id="3914"/>
    <lineage>
        <taxon>Eukaryota</taxon>
        <taxon>Viridiplantae</taxon>
        <taxon>Streptophyta</taxon>
        <taxon>Embryophyta</taxon>
        <taxon>Tracheophyta</taxon>
        <taxon>Spermatophyta</taxon>
        <taxon>Magnoliopsida</taxon>
        <taxon>eudicotyledons</taxon>
        <taxon>Gunneridae</taxon>
        <taxon>Pentapetalae</taxon>
        <taxon>rosids</taxon>
        <taxon>fabids</taxon>
        <taxon>Fabales</taxon>
        <taxon>Fabaceae</taxon>
        <taxon>Papilionoideae</taxon>
        <taxon>50 kb inversion clade</taxon>
        <taxon>NPAAA clade</taxon>
        <taxon>indigoferoid/millettioid clade</taxon>
        <taxon>Phaseoleae</taxon>
        <taxon>Vigna</taxon>
    </lineage>
</organism>
<accession>A0A0L9UFJ6</accession>
<sequence>MEEEKGKSAISMVLSVAATIFIFVSGSVLALQVVEKMKNRQWVAARREELAKKKGCGMWRSDKVVEEGDVRHAVAAMEDSGVVEAREEEDGGRRRGCLDLRHGGAMMMAMTAHGLMEAERRLGFHWVEDDAHVLGLRWRVLIGSLVSARISGVTSFEWFNLLVV</sequence>